<proteinExistence type="predicted"/>
<dbReference type="AlphaFoldDB" id="A0AAJ0GQ75"/>
<dbReference type="EMBL" id="JAUDZG010000005">
    <property type="protein sequence ID" value="KAK3303885.1"/>
    <property type="molecule type" value="Genomic_DNA"/>
</dbReference>
<protein>
    <submittedName>
        <fullName evidence="2">Heterokaryon incompatibility protein-domain-containing protein</fullName>
    </submittedName>
</protein>
<evidence type="ECO:0000313" key="2">
    <source>
        <dbReference type="EMBL" id="KAK3303885.1"/>
    </source>
</evidence>
<dbReference type="PANTHER" id="PTHR33112">
    <property type="entry name" value="DOMAIN PROTEIN, PUTATIVE-RELATED"/>
    <property type="match status" value="1"/>
</dbReference>
<evidence type="ECO:0000313" key="3">
    <source>
        <dbReference type="Proteomes" id="UP001273166"/>
    </source>
</evidence>
<organism evidence="2 3">
    <name type="scientific">Chaetomium strumarium</name>
    <dbReference type="NCBI Taxonomy" id="1170767"/>
    <lineage>
        <taxon>Eukaryota</taxon>
        <taxon>Fungi</taxon>
        <taxon>Dikarya</taxon>
        <taxon>Ascomycota</taxon>
        <taxon>Pezizomycotina</taxon>
        <taxon>Sordariomycetes</taxon>
        <taxon>Sordariomycetidae</taxon>
        <taxon>Sordariales</taxon>
        <taxon>Chaetomiaceae</taxon>
        <taxon>Chaetomium</taxon>
    </lineage>
</organism>
<reference evidence="2" key="2">
    <citation type="submission" date="2023-06" db="EMBL/GenBank/DDBJ databases">
        <authorList>
            <consortium name="Lawrence Berkeley National Laboratory"/>
            <person name="Mondo S.J."/>
            <person name="Hensen N."/>
            <person name="Bonometti L."/>
            <person name="Westerberg I."/>
            <person name="Brannstrom I.O."/>
            <person name="Guillou S."/>
            <person name="Cros-Aarteil S."/>
            <person name="Calhoun S."/>
            <person name="Haridas S."/>
            <person name="Kuo A."/>
            <person name="Pangilinan J."/>
            <person name="Riley R."/>
            <person name="Labutti K."/>
            <person name="Andreopoulos B."/>
            <person name="Lipzen A."/>
            <person name="Chen C."/>
            <person name="Yanf M."/>
            <person name="Daum C."/>
            <person name="Ng V."/>
            <person name="Clum A."/>
            <person name="Steindorff A."/>
            <person name="Ohm R."/>
            <person name="Martin F."/>
            <person name="Silar P."/>
            <person name="Natvig D."/>
            <person name="Lalanne C."/>
            <person name="Gautier V."/>
            <person name="Ament-Velasquez S.L."/>
            <person name="Kruys A."/>
            <person name="Hutchinson M.I."/>
            <person name="Powell A.J."/>
            <person name="Barry K."/>
            <person name="Miller A.N."/>
            <person name="Grigoriev I.V."/>
            <person name="Debuchy R."/>
            <person name="Gladieux P."/>
            <person name="Thoren M.H."/>
            <person name="Johannesson H."/>
        </authorList>
    </citation>
    <scope>NUCLEOTIDE SEQUENCE</scope>
    <source>
        <strain evidence="2">CBS 333.67</strain>
    </source>
</reference>
<keyword evidence="3" id="KW-1185">Reference proteome</keyword>
<dbReference type="Pfam" id="PF06985">
    <property type="entry name" value="HET"/>
    <property type="match status" value="1"/>
</dbReference>
<gene>
    <name evidence="2" type="ORF">B0T15DRAFT_417557</name>
</gene>
<accession>A0AAJ0GQ75</accession>
<evidence type="ECO:0000259" key="1">
    <source>
        <dbReference type="Pfam" id="PF06985"/>
    </source>
</evidence>
<sequence length="688" mass="78151">MDNSHVSPAVAPNGLCAYCQKVALAVRHKTFGGAYSLGTFQRVQTSDCPLCRIVLFCLYEYARNGNTWSRPDADKEVELQWTSDTPFRSPGFFYVTPYRDVRIGFLVDPHSDVESRNKYIHYLTPNLGKALDLQRVRKWVGHCEQNHGRECGSNSVDSDTEVADCYPGLGLMRFVDVEKMCIVEKQKVCRYVALSYVWGQAACVRLSTTNKAVLTKPEALTQYAPSIALTVRDATAFVRGIGERYLWVDSLCLVQNDPDDVRRGVQAMDLIYEKALLTVVAACGHDADAGLPGVKEGTRFMSRPSEEILPGVKLDAYPVLELLLKNSVYSTRAWTFQENILSRRCVYFVDNNVFFRCRKTTLNERFHSSLDEERMWSVDLASMLPGAVRMESSVEDYSTMLLYYSRRALTYQGDVLNAMAGIMRRVSHKMKCRFLEGLPTASLDLFLLFRSHRSMLRRREGFPSYSWAGWQGPVMVVDLPGDENKWLHDHTWIVWYKRSPRGVANLVWDPLANDSFPFHDDNYIGYREPRRPFTPPVALPFATTRTQAHGTVEVTALRSYPILQFWTLAVFFHLEIMDPIRGMAMVRDRGGTACGALYLDGLEGSTFFHGHGPFEMIAVSETVKEPWVFYDKWLEGALAWEAPDEFYHVLVLEWSGGLAERRAVGLVLRSAITRSCDPGPVWKEVLLA</sequence>
<feature type="domain" description="Heterokaryon incompatibility" evidence="1">
    <location>
        <begin position="191"/>
        <end position="338"/>
    </location>
</feature>
<dbReference type="RefSeq" id="XP_062719665.1">
    <property type="nucleotide sequence ID" value="XM_062865493.1"/>
</dbReference>
<reference evidence="2" key="1">
    <citation type="journal article" date="2023" name="Mol. Phylogenet. Evol.">
        <title>Genome-scale phylogeny and comparative genomics of the fungal order Sordariales.</title>
        <authorList>
            <person name="Hensen N."/>
            <person name="Bonometti L."/>
            <person name="Westerberg I."/>
            <person name="Brannstrom I.O."/>
            <person name="Guillou S."/>
            <person name="Cros-Aarteil S."/>
            <person name="Calhoun S."/>
            <person name="Haridas S."/>
            <person name="Kuo A."/>
            <person name="Mondo S."/>
            <person name="Pangilinan J."/>
            <person name="Riley R."/>
            <person name="LaButti K."/>
            <person name="Andreopoulos B."/>
            <person name="Lipzen A."/>
            <person name="Chen C."/>
            <person name="Yan M."/>
            <person name="Daum C."/>
            <person name="Ng V."/>
            <person name="Clum A."/>
            <person name="Steindorff A."/>
            <person name="Ohm R.A."/>
            <person name="Martin F."/>
            <person name="Silar P."/>
            <person name="Natvig D.O."/>
            <person name="Lalanne C."/>
            <person name="Gautier V."/>
            <person name="Ament-Velasquez S.L."/>
            <person name="Kruys A."/>
            <person name="Hutchinson M.I."/>
            <person name="Powell A.J."/>
            <person name="Barry K."/>
            <person name="Miller A.N."/>
            <person name="Grigoriev I.V."/>
            <person name="Debuchy R."/>
            <person name="Gladieux P."/>
            <person name="Hiltunen Thoren M."/>
            <person name="Johannesson H."/>
        </authorList>
    </citation>
    <scope>NUCLEOTIDE SEQUENCE</scope>
    <source>
        <strain evidence="2">CBS 333.67</strain>
    </source>
</reference>
<dbReference type="PANTHER" id="PTHR33112:SF12">
    <property type="entry name" value="HETEROKARYON INCOMPATIBILITY DOMAIN-CONTAINING PROTEIN"/>
    <property type="match status" value="1"/>
</dbReference>
<dbReference type="GeneID" id="87884322"/>
<dbReference type="InterPro" id="IPR010730">
    <property type="entry name" value="HET"/>
</dbReference>
<name>A0AAJ0GQ75_9PEZI</name>
<comment type="caution">
    <text evidence="2">The sequence shown here is derived from an EMBL/GenBank/DDBJ whole genome shotgun (WGS) entry which is preliminary data.</text>
</comment>
<dbReference type="Proteomes" id="UP001273166">
    <property type="component" value="Unassembled WGS sequence"/>
</dbReference>